<evidence type="ECO:0000313" key="2">
    <source>
        <dbReference type="Proteomes" id="UP000010931"/>
    </source>
</evidence>
<evidence type="ECO:0000313" key="1">
    <source>
        <dbReference type="EMBL" id="ELP68085.1"/>
    </source>
</evidence>
<proteinExistence type="predicted"/>
<dbReference type="EMBL" id="AEJB01000232">
    <property type="protein sequence ID" value="ELP68085.1"/>
    <property type="molecule type" value="Genomic_DNA"/>
</dbReference>
<comment type="caution">
    <text evidence="1">The sequence shown here is derived from an EMBL/GenBank/DDBJ whole genome shotgun (WGS) entry which is preliminary data.</text>
</comment>
<keyword evidence="2" id="KW-1185">Reference proteome</keyword>
<protein>
    <submittedName>
        <fullName evidence="1">Uncharacterized protein</fullName>
    </submittedName>
</protein>
<accession>L7FBR9</accession>
<reference evidence="1 2" key="1">
    <citation type="journal article" date="2011" name="Plasmid">
        <title>Streptomyces turgidiscabies Car8 contains a modular pathogenicity island that shares virulence genes with other actinobacterial plant pathogens.</title>
        <authorList>
            <person name="Huguet-Tapia J.C."/>
            <person name="Badger J.H."/>
            <person name="Loria R."/>
            <person name="Pettis G.S."/>
        </authorList>
    </citation>
    <scope>NUCLEOTIDE SEQUENCE [LARGE SCALE GENOMIC DNA]</scope>
    <source>
        <strain evidence="1 2">Car8</strain>
    </source>
</reference>
<dbReference type="PATRIC" id="fig|698760.3.peg.3186"/>
<name>L7FBR9_STRT8</name>
<dbReference type="Proteomes" id="UP000010931">
    <property type="component" value="Unassembled WGS sequence"/>
</dbReference>
<dbReference type="AlphaFoldDB" id="L7FBR9"/>
<sequence>MNEAATRDTDLRTWILGHLVRSRPHGERPGVRHSAFI</sequence>
<organism evidence="1 2">
    <name type="scientific">Streptomyces turgidiscabies (strain Car8)</name>
    <dbReference type="NCBI Taxonomy" id="698760"/>
    <lineage>
        <taxon>Bacteria</taxon>
        <taxon>Bacillati</taxon>
        <taxon>Actinomycetota</taxon>
        <taxon>Actinomycetes</taxon>
        <taxon>Kitasatosporales</taxon>
        <taxon>Streptomycetaceae</taxon>
        <taxon>Streptomyces</taxon>
    </lineage>
</organism>
<gene>
    <name evidence="1" type="ORF">STRTUCAR8_03979</name>
</gene>